<name>A0A7S0ZMU6_NOCSC</name>
<dbReference type="EMBL" id="HBFQ01001561">
    <property type="protein sequence ID" value="CAD8826732.1"/>
    <property type="molecule type" value="Transcribed_RNA"/>
</dbReference>
<organism evidence="1">
    <name type="scientific">Noctiluca scintillans</name>
    <name type="common">Sea sparkle</name>
    <name type="synonym">Red tide dinoflagellate</name>
    <dbReference type="NCBI Taxonomy" id="2966"/>
    <lineage>
        <taxon>Eukaryota</taxon>
        <taxon>Sar</taxon>
        <taxon>Alveolata</taxon>
        <taxon>Dinophyceae</taxon>
        <taxon>Noctilucales</taxon>
        <taxon>Noctilucaceae</taxon>
        <taxon>Noctiluca</taxon>
    </lineage>
</organism>
<protein>
    <submittedName>
        <fullName evidence="1">Uncharacterized protein</fullName>
    </submittedName>
</protein>
<sequence length="127" mass="13721">MDPSDARDILTASPDAAGASSGSAIRPRLLQECSVWKLCVPGACIVNCGDCFVGVDGFKAHKGLAAALGFTLCAELREFLRVPCRKCWQRPRGSVARGATRRPWLGTSTWLLIKLSWCAQREQGSRG</sequence>
<proteinExistence type="predicted"/>
<dbReference type="AlphaFoldDB" id="A0A7S0ZMU6"/>
<gene>
    <name evidence="1" type="ORF">NSCI0253_LOCUS1078</name>
</gene>
<accession>A0A7S0ZMU6</accession>
<evidence type="ECO:0000313" key="1">
    <source>
        <dbReference type="EMBL" id="CAD8826732.1"/>
    </source>
</evidence>
<reference evidence="1" key="1">
    <citation type="submission" date="2021-01" db="EMBL/GenBank/DDBJ databases">
        <authorList>
            <person name="Corre E."/>
            <person name="Pelletier E."/>
            <person name="Niang G."/>
            <person name="Scheremetjew M."/>
            <person name="Finn R."/>
            <person name="Kale V."/>
            <person name="Holt S."/>
            <person name="Cochrane G."/>
            <person name="Meng A."/>
            <person name="Brown T."/>
            <person name="Cohen L."/>
        </authorList>
    </citation>
    <scope>NUCLEOTIDE SEQUENCE</scope>
</reference>